<evidence type="ECO:0000259" key="3">
    <source>
        <dbReference type="PROSITE" id="PS51371"/>
    </source>
</evidence>
<protein>
    <submittedName>
        <fullName evidence="4">Histidine kinase</fullName>
    </submittedName>
</protein>
<sequence length="147" mass="16015">MTTIAEVMTPDVTVVSPQDTIQKAAKMMAEWNVGALPVCDGKKLVGMLTDRDIAIRAVPIGKAPADIQVSDIMSKEVRWCFSDQQMGEVLQEMGAEQVRRIPVMNRNSMELVGIVSLGDFAARENAHVDKAMQEISTPSAPVRPAPH</sequence>
<evidence type="ECO:0000313" key="5">
    <source>
        <dbReference type="Proteomes" id="UP000031572"/>
    </source>
</evidence>
<keyword evidence="5" id="KW-1185">Reference proteome</keyword>
<dbReference type="InterPro" id="IPR051257">
    <property type="entry name" value="Diverse_CBS-Domain"/>
</dbReference>
<dbReference type="Proteomes" id="UP000031572">
    <property type="component" value="Unassembled WGS sequence"/>
</dbReference>
<feature type="domain" description="CBS" evidence="3">
    <location>
        <begin position="8"/>
        <end position="67"/>
    </location>
</feature>
<dbReference type="RefSeq" id="WP_040042324.1">
    <property type="nucleotide sequence ID" value="NZ_JWJG01000028.1"/>
</dbReference>
<dbReference type="PANTHER" id="PTHR43080:SF2">
    <property type="entry name" value="CBS DOMAIN-CONTAINING PROTEIN"/>
    <property type="match status" value="1"/>
</dbReference>
<comment type="caution">
    <text evidence="4">The sequence shown here is derived from an EMBL/GenBank/DDBJ whole genome shotgun (WGS) entry which is preliminary data.</text>
</comment>
<feature type="domain" description="CBS" evidence="3">
    <location>
        <begin position="73"/>
        <end position="130"/>
    </location>
</feature>
<dbReference type="Pfam" id="PF00571">
    <property type="entry name" value="CBS"/>
    <property type="match status" value="2"/>
</dbReference>
<organism evidence="4 5">
    <name type="scientific">Noviherbaspirillum autotrophicum</name>
    <dbReference type="NCBI Taxonomy" id="709839"/>
    <lineage>
        <taxon>Bacteria</taxon>
        <taxon>Pseudomonadati</taxon>
        <taxon>Pseudomonadota</taxon>
        <taxon>Betaproteobacteria</taxon>
        <taxon>Burkholderiales</taxon>
        <taxon>Oxalobacteraceae</taxon>
        <taxon>Noviherbaspirillum</taxon>
    </lineage>
</organism>
<dbReference type="AlphaFoldDB" id="A0A0C2BU42"/>
<keyword evidence="4" id="KW-0418">Kinase</keyword>
<accession>A0A0C2BU42</accession>
<dbReference type="OrthoDB" id="9794094at2"/>
<dbReference type="Gene3D" id="3.10.580.10">
    <property type="entry name" value="CBS-domain"/>
    <property type="match status" value="1"/>
</dbReference>
<dbReference type="STRING" id="709839.TSA66_07495"/>
<dbReference type="CDD" id="cd04622">
    <property type="entry name" value="CBS_pair_HRP1_like"/>
    <property type="match status" value="1"/>
</dbReference>
<evidence type="ECO:0000313" key="4">
    <source>
        <dbReference type="EMBL" id="KIF83559.1"/>
    </source>
</evidence>
<evidence type="ECO:0000256" key="2">
    <source>
        <dbReference type="PROSITE-ProRule" id="PRU00703"/>
    </source>
</evidence>
<keyword evidence="4" id="KW-0808">Transferase</keyword>
<proteinExistence type="predicted"/>
<keyword evidence="1 2" id="KW-0129">CBS domain</keyword>
<dbReference type="SUPFAM" id="SSF54631">
    <property type="entry name" value="CBS-domain pair"/>
    <property type="match status" value="1"/>
</dbReference>
<evidence type="ECO:0000256" key="1">
    <source>
        <dbReference type="ARBA" id="ARBA00023122"/>
    </source>
</evidence>
<dbReference type="InterPro" id="IPR046342">
    <property type="entry name" value="CBS_dom_sf"/>
</dbReference>
<dbReference type="InterPro" id="IPR000644">
    <property type="entry name" value="CBS_dom"/>
</dbReference>
<dbReference type="PANTHER" id="PTHR43080">
    <property type="entry name" value="CBS DOMAIN-CONTAINING PROTEIN CBSX3, MITOCHONDRIAL"/>
    <property type="match status" value="1"/>
</dbReference>
<name>A0A0C2BU42_9BURK</name>
<dbReference type="PROSITE" id="PS51371">
    <property type="entry name" value="CBS"/>
    <property type="match status" value="2"/>
</dbReference>
<dbReference type="SMART" id="SM00116">
    <property type="entry name" value="CBS"/>
    <property type="match status" value="2"/>
</dbReference>
<dbReference type="EMBL" id="JWJG01000028">
    <property type="protein sequence ID" value="KIF83559.1"/>
    <property type="molecule type" value="Genomic_DNA"/>
</dbReference>
<gene>
    <name evidence="4" type="ORF">TSA66_07495</name>
</gene>
<reference evidence="4 5" key="1">
    <citation type="submission" date="2014-12" db="EMBL/GenBank/DDBJ databases">
        <title>Denitrispirillum autotrophicum gen. nov., sp. nov., Denitrifying, Facultatively Autotrophic Bacteria Isolated from Rice Paddy Soil.</title>
        <authorList>
            <person name="Ishii S."/>
            <person name="Ashida N."/>
            <person name="Ohno H."/>
            <person name="Otsuka S."/>
            <person name="Yokota A."/>
            <person name="Senoo K."/>
        </authorList>
    </citation>
    <scope>NUCLEOTIDE SEQUENCE [LARGE SCALE GENOMIC DNA]</scope>
    <source>
        <strain evidence="4 5">TSA66</strain>
    </source>
</reference>
<dbReference type="GO" id="GO:0016301">
    <property type="term" value="F:kinase activity"/>
    <property type="evidence" value="ECO:0007669"/>
    <property type="project" value="UniProtKB-KW"/>
</dbReference>